<name>A0A8S5P5A8_9CAUD</name>
<dbReference type="InterPro" id="IPR014729">
    <property type="entry name" value="Rossmann-like_a/b/a_fold"/>
</dbReference>
<accession>A0A8S5P5A8</accession>
<organism evidence="2">
    <name type="scientific">Siphoviridae sp. ctkyp1</name>
    <dbReference type="NCBI Taxonomy" id="2825646"/>
    <lineage>
        <taxon>Viruses</taxon>
        <taxon>Duplodnaviria</taxon>
        <taxon>Heunggongvirae</taxon>
        <taxon>Uroviricota</taxon>
        <taxon>Caudoviricetes</taxon>
    </lineage>
</organism>
<dbReference type="InterPro" id="IPR050128">
    <property type="entry name" value="Sulfate_adenylyltrnsfr_sub2"/>
</dbReference>
<dbReference type="EMBL" id="BK015328">
    <property type="protein sequence ID" value="DAE01617.1"/>
    <property type="molecule type" value="Genomic_DNA"/>
</dbReference>
<dbReference type="PANTHER" id="PTHR43196:SF2">
    <property type="entry name" value="PHOSPHOADENOSINE PHOSPHOSULFATE REDUCTASE"/>
    <property type="match status" value="1"/>
</dbReference>
<protein>
    <submittedName>
        <fullName evidence="2">Phosphoadenosine-phosphosulfate reductase</fullName>
    </submittedName>
</protein>
<dbReference type="SUPFAM" id="SSF52402">
    <property type="entry name" value="Adenine nucleotide alpha hydrolases-like"/>
    <property type="match status" value="1"/>
</dbReference>
<dbReference type="PANTHER" id="PTHR43196">
    <property type="entry name" value="SULFATE ADENYLYLTRANSFERASE SUBUNIT 2"/>
    <property type="match status" value="1"/>
</dbReference>
<proteinExistence type="predicted"/>
<evidence type="ECO:0000313" key="2">
    <source>
        <dbReference type="EMBL" id="DAE01617.1"/>
    </source>
</evidence>
<evidence type="ECO:0000259" key="1">
    <source>
        <dbReference type="Pfam" id="PF01507"/>
    </source>
</evidence>
<dbReference type="GO" id="GO:0003824">
    <property type="term" value="F:catalytic activity"/>
    <property type="evidence" value="ECO:0007669"/>
    <property type="project" value="InterPro"/>
</dbReference>
<dbReference type="Gene3D" id="3.40.50.620">
    <property type="entry name" value="HUPs"/>
    <property type="match status" value="1"/>
</dbReference>
<dbReference type="Pfam" id="PF01507">
    <property type="entry name" value="PAPS_reduct"/>
    <property type="match status" value="1"/>
</dbReference>
<sequence>MPWFSCVVQNRLTVRGNNSQGYKADCKIAIRIIVVWRVKELIEKSIDRLKLASEISLKHYNKPLVCEYSGGKDSDVLLELFRMSGIPFEVHNSHTTVDAPQTVRHIKNVFSELTEKGIKCEIDYHVQESNNRLTMWNLIPRKLMPPTRIVRYCCSELKEGGNPNRMIATGVRWAESSKRSSRSPFEVLGQTASKSIGISDEKMLITDNGDTRRLFENCQMKAKTVVNPIIDWTDQNIWQFIGEKDVQVCELYRCGYDRLGCLGCPLASKSQREKEMYDFPKYKQAYIHSFDRMLQERQRRGKDTKWSCGEEVYLWWMQDNNVVGQMELSDFIEY</sequence>
<reference evidence="2" key="1">
    <citation type="journal article" date="2021" name="Proc. Natl. Acad. Sci. U.S.A.">
        <title>A Catalog of Tens of Thousands of Viruses from Human Metagenomes Reveals Hidden Associations with Chronic Diseases.</title>
        <authorList>
            <person name="Tisza M.J."/>
            <person name="Buck C.B."/>
        </authorList>
    </citation>
    <scope>NUCLEOTIDE SEQUENCE</scope>
    <source>
        <strain evidence="2">Ctkyp1</strain>
    </source>
</reference>
<dbReference type="InterPro" id="IPR002500">
    <property type="entry name" value="PAPS_reduct_dom"/>
</dbReference>
<feature type="domain" description="Phosphoadenosine phosphosulphate reductase" evidence="1">
    <location>
        <begin position="64"/>
        <end position="266"/>
    </location>
</feature>